<sequence length="1684" mass="188362">MGFLSGVLSNIKEHLGQHKETLNETIDILNTNKHAGKNGFNAAIGRVVAGVRGYNEKVRESNQAVRNVIDTFTQQMKEIKASVSGISISNAVAGEINMAVSQVDAHMQTCLQQAQSYDDGMAAEKKNIDDLQTDLQTKINNASDAITYQYWRLGEVWKIEQLHIKHASELIETQLNAARNTINEMAVENIKAFVSVICEKISEIKQKLSDINGLLTHYVNELNEWITKADKVVIVALNKVEQVLCEATGQSKTQYVEKLKEAVLTLERKGVALYEAYEIAEKALPHLIKNVKTAVTGLDGVIVKGLQRLEGEIKEKLKEYIEWARVEFDEIKRNTLEQTSGGSDNSIQHNLGMLKIVVNGLIKKINGTGAGKEKGHPKHDGLEGIKERLKEYAQKLTTDAFAITVESWLNKILEKNDTVNMHIDWYIQSNNLSSAQRGNELEQKRKEVIADIIPKIVKLVKEGNIQKPAVSGNVASMLSEINRFHDEVAAAIEKGVSPDNANVIATEVEKKFLTSRASAVQSKDYLQSAIRTALAQLSLVVRKSADEIKAFTTENHSNGIVAYNLGKNVDDAISKANEIWTELTDDAKYGGKLRTALLTVKDKIKQLDKILTTEEVDNDIEVIMMDYLKADRQKLKTKMTDYNIYVESNGTLGKAIRQVHEKALDAFIVPVNVKQINISTIKSTAQLITTHITNFCDTIRNAADADHNSAKAKLLELRRMLAKGNTELPGGLEEFHSLMYELQTKHIRPRVDEAQEIVNDAGRYGNIIIEQLSEKITEQFDRAMSSITNHLKLRYAKFIASQLVEFADKVNKELEHLPAQIADDANKCYKGFMKELYDKAVLHLNAASQRTDVLLDFSSDVNIFFSALFATLDTNTQIMPEPVKITELLQSFGALFTGLSRFNRPFLSNLSSLSSLLATIRPASYADASNPLLECLRKGVQRMHGELEKAYVSVYDSETFYGELVKNLQHVSSTSDVNMKYDLTDEGTRLSKVFLTVLRTLDVSLHTLKSNCKSLPKKRINRDTDIGDLLAEQGYKVSDNGEQNGELQDRSDMTGEHILGRLIGRSGKVYSSHDDAREKGPLNTLSSYLKQYYDVCHQALRPKSRLPCNVHEMLVWFTGLPHHPVYEELLQNGLSAPFENPSKQRVVDDDGLELTLTDTRVESITAHPSNITYNSVNTALQHLCTKSYDLLTTVMGHGNAETVYAVDFHTNYFNLKYPTSGEECLQTILDILRRMLPPLRYLYYQCSLGTNHGGWAQCLYGRDIKTNKWPCKNHSTDEPKCQPNDKVTCRPNCQPTSPLMSYLGDCLTGHLPHKLTSIGCRSVCSTCPSVAKLGMPCVTPLGFRAFSGSTKTGRDIYEILKLLFGSGLVSSLLCLVPSPPSTLPEHFQFALALTHVLHNTKNATAQDVTTAFNTSINAVSIDLYKDSNKLTSALDAAYGSNQSSHDKSKHNPKSADMSSLSMDESCMLANEDNVNCGPYLQTLFCDSYHYLAKKHCNLYLSWAVYLPWSLYSYLKSLFDSHSSISCQDWGCSRCVDGISCRPGKHGDIYSCRCRSLVGCRGVLSTLYNYGFTFGDAEKLLSDDQRRYCRNLYAQLQNVLTSQHFTKLFEECDNFIWTIRQPFTYLVLALWSLSLFYLICVMVGRLDVLHIRSHLRIPSSHKITAQSLLAAAQVGRLAKISYLQP</sequence>
<name>A0A061BJ49_BABBI</name>
<reference evidence="2" key="2">
    <citation type="submission" date="2014-06" db="EMBL/GenBank/DDBJ databases">
        <authorList>
            <person name="Aslett M."/>
            <person name="De Silva Nishadi"/>
        </authorList>
    </citation>
    <scope>NUCLEOTIDE SEQUENCE</scope>
    <source>
        <strain evidence="2">Bond</strain>
    </source>
</reference>
<dbReference type="OrthoDB" id="75169at2759"/>
<evidence type="ECO:0008006" key="3">
    <source>
        <dbReference type="Google" id="ProtNLM"/>
    </source>
</evidence>
<keyword evidence="1" id="KW-1133">Transmembrane helix</keyword>
<proteinExistence type="predicted"/>
<gene>
    <name evidence="2" type="ORF">BBBOND_0001520</name>
</gene>
<evidence type="ECO:0000313" key="2">
    <source>
        <dbReference type="EMBL" id="CDR71501.1"/>
    </source>
</evidence>
<organism evidence="2">
    <name type="scientific">Babesia bigemina</name>
    <dbReference type="NCBI Taxonomy" id="5866"/>
    <lineage>
        <taxon>Eukaryota</taxon>
        <taxon>Sar</taxon>
        <taxon>Alveolata</taxon>
        <taxon>Apicomplexa</taxon>
        <taxon>Aconoidasida</taxon>
        <taxon>Piroplasmida</taxon>
        <taxon>Babesiidae</taxon>
        <taxon>Babesia</taxon>
    </lineage>
</organism>
<evidence type="ECO:0000256" key="1">
    <source>
        <dbReference type="SAM" id="Phobius"/>
    </source>
</evidence>
<feature type="transmembrane region" description="Helical" evidence="1">
    <location>
        <begin position="1622"/>
        <end position="1645"/>
    </location>
</feature>
<keyword evidence="1" id="KW-0472">Membrane</keyword>
<dbReference type="GeneID" id="24561727"/>
<dbReference type="KEGG" id="bbig:BBBOND_0001520"/>
<dbReference type="VEuPathDB" id="PiroplasmaDB:BBBOND_0001520"/>
<dbReference type="EMBL" id="LK054948">
    <property type="protein sequence ID" value="CDR71501.1"/>
    <property type="molecule type" value="Genomic_DNA"/>
</dbReference>
<protein>
    <recommendedName>
        <fullName evidence="3">C3H1-type domain-containing protein</fullName>
    </recommendedName>
</protein>
<reference evidence="2" key="1">
    <citation type="journal article" date="2014" name="Nucleic Acids Res.">
        <title>The evolutionary dynamics of variant antigen genes in Babesia reveal a history of genomic innovation underlying host-parasite interaction.</title>
        <authorList>
            <person name="Jackson A.P."/>
            <person name="Otto T.D."/>
            <person name="Darby A."/>
            <person name="Ramaprasad A."/>
            <person name="Xia D."/>
            <person name="Echaide I.E."/>
            <person name="Farber M."/>
            <person name="Gahlot S."/>
            <person name="Gamble J."/>
            <person name="Gupta D."/>
            <person name="Gupta Y."/>
            <person name="Jackson L."/>
            <person name="Malandrin L."/>
            <person name="Malas T.B."/>
            <person name="Moussa E."/>
            <person name="Nair M."/>
            <person name="Reid AJ."/>
            <person name="Sanders M."/>
            <person name="Sharma J."/>
            <person name="Tracey A."/>
            <person name="Quail M.A."/>
            <person name="Weir W."/>
            <person name="Wastling J.M."/>
            <person name="Hall N."/>
            <person name="Willadsen P."/>
            <person name="Lingelbach K."/>
            <person name="Shiels B."/>
            <person name="Tait A."/>
            <person name="Berriman M."/>
            <person name="Allred D.R."/>
            <person name="Pain A."/>
        </authorList>
    </citation>
    <scope>NUCLEOTIDE SEQUENCE</scope>
    <source>
        <strain evidence="2">Bond</strain>
    </source>
</reference>
<dbReference type="RefSeq" id="XP_012770447.1">
    <property type="nucleotide sequence ID" value="XM_012914993.1"/>
</dbReference>
<keyword evidence="1" id="KW-0812">Transmembrane</keyword>
<accession>A0A061BJ49</accession>